<accession>A0A8H7WJM8</accession>
<dbReference type="AlphaFoldDB" id="A0A8H7WJM8"/>
<dbReference type="OrthoDB" id="432970at2759"/>
<evidence type="ECO:0000313" key="2">
    <source>
        <dbReference type="Proteomes" id="UP000664132"/>
    </source>
</evidence>
<organism evidence="1 2">
    <name type="scientific">Cadophora malorum</name>
    <dbReference type="NCBI Taxonomy" id="108018"/>
    <lineage>
        <taxon>Eukaryota</taxon>
        <taxon>Fungi</taxon>
        <taxon>Dikarya</taxon>
        <taxon>Ascomycota</taxon>
        <taxon>Pezizomycotina</taxon>
        <taxon>Leotiomycetes</taxon>
        <taxon>Helotiales</taxon>
        <taxon>Ploettnerulaceae</taxon>
        <taxon>Cadophora</taxon>
    </lineage>
</organism>
<proteinExistence type="predicted"/>
<reference evidence="1" key="1">
    <citation type="submission" date="2021-02" db="EMBL/GenBank/DDBJ databases">
        <title>Genome sequence Cadophora malorum strain M34.</title>
        <authorList>
            <person name="Stefanovic E."/>
            <person name="Vu D."/>
            <person name="Scully C."/>
            <person name="Dijksterhuis J."/>
            <person name="Roader J."/>
            <person name="Houbraken J."/>
        </authorList>
    </citation>
    <scope>NUCLEOTIDE SEQUENCE</scope>
    <source>
        <strain evidence="1">M34</strain>
    </source>
</reference>
<comment type="caution">
    <text evidence="1">The sequence shown here is derived from an EMBL/GenBank/DDBJ whole genome shotgun (WGS) entry which is preliminary data.</text>
</comment>
<sequence length="461" mass="51162">MSDSSEPPAADPTMLGGIVMLNPTMYENETASVTKKSIHRFIPHRDTSSEYILATCLVHPDAAPEVHALSLADRDLIFNETRGHNGCYKAAGLYHDFFDLCPPGQKLTIQKSKMRYDLFTLKLSMVPAPILVSIHCRLVFEFTIHNPKHHLRSSAETFAPYSTSTGATNDESHCAMGFLHPDPPSNRKKQTNSYTVDKGAYIVVDMHRLQYGSAGRGTFGENYFAGMYDERSSVHIFAPTGDTRDENEIKSNLEDREYPPATCKIHPLSTNGVKKLSHKDQDLIFHETRDVGRDWDAIQMFQAFFGLCPGDQEVEIKVGRDALILIPASSQKILTLTLDAHIHDIRTIFQGSTSFDAKDNLMTFSSGASNGEKHSVLAFRRQPAPDGQVTASIQKATENRPDGDLQNYIILDTTLLQYGEAGCGLYGENYFLGSYNEYVSPMSKICGEVKLQNSLPSLPAP</sequence>
<evidence type="ECO:0000313" key="1">
    <source>
        <dbReference type="EMBL" id="KAG4426012.1"/>
    </source>
</evidence>
<dbReference type="EMBL" id="JAFJYH010000006">
    <property type="protein sequence ID" value="KAG4426012.1"/>
    <property type="molecule type" value="Genomic_DNA"/>
</dbReference>
<protein>
    <submittedName>
        <fullName evidence="1">Uncharacterized protein</fullName>
    </submittedName>
</protein>
<dbReference type="Proteomes" id="UP000664132">
    <property type="component" value="Unassembled WGS sequence"/>
</dbReference>
<gene>
    <name evidence="1" type="ORF">IFR04_000956</name>
</gene>
<name>A0A8H7WJM8_9HELO</name>
<keyword evidence="2" id="KW-1185">Reference proteome</keyword>